<name>A0A7J7MM92_9MAGN</name>
<dbReference type="OrthoDB" id="696112at2759"/>
<protein>
    <submittedName>
        <fullName evidence="1">Uncharacterized protein</fullName>
    </submittedName>
</protein>
<organism evidence="1 2">
    <name type="scientific">Kingdonia uniflora</name>
    <dbReference type="NCBI Taxonomy" id="39325"/>
    <lineage>
        <taxon>Eukaryota</taxon>
        <taxon>Viridiplantae</taxon>
        <taxon>Streptophyta</taxon>
        <taxon>Embryophyta</taxon>
        <taxon>Tracheophyta</taxon>
        <taxon>Spermatophyta</taxon>
        <taxon>Magnoliopsida</taxon>
        <taxon>Ranunculales</taxon>
        <taxon>Circaeasteraceae</taxon>
        <taxon>Kingdonia</taxon>
    </lineage>
</organism>
<reference evidence="1 2" key="1">
    <citation type="journal article" date="2020" name="IScience">
        <title>Genome Sequencing of the Endangered Kingdonia uniflora (Circaeasteraceae, Ranunculales) Reveals Potential Mechanisms of Evolutionary Specialization.</title>
        <authorList>
            <person name="Sun Y."/>
            <person name="Deng T."/>
            <person name="Zhang A."/>
            <person name="Moore M.J."/>
            <person name="Landis J.B."/>
            <person name="Lin N."/>
            <person name="Zhang H."/>
            <person name="Zhang X."/>
            <person name="Huang J."/>
            <person name="Zhang X."/>
            <person name="Sun H."/>
            <person name="Wang H."/>
        </authorList>
    </citation>
    <scope>NUCLEOTIDE SEQUENCE [LARGE SCALE GENOMIC DNA]</scope>
    <source>
        <strain evidence="1">TB1705</strain>
        <tissue evidence="1">Leaf</tissue>
    </source>
</reference>
<keyword evidence="2" id="KW-1185">Reference proteome</keyword>
<sequence>MQLPIISKIFKDVHNNRITLVVKGLEECYDISHVAWFDLKVKFKDSWKRYKYHLYTTLIVGNNPGDVKVSPAPEFSIREDWLKFVDYCNSEKFMAKSKRNKKIWANLIAPCILGRASMSITRHKLVRHTYVEHTQL</sequence>
<dbReference type="Proteomes" id="UP000541444">
    <property type="component" value="Unassembled WGS sequence"/>
</dbReference>
<dbReference type="AlphaFoldDB" id="A0A7J7MM92"/>
<comment type="caution">
    <text evidence="1">The sequence shown here is derived from an EMBL/GenBank/DDBJ whole genome shotgun (WGS) entry which is preliminary data.</text>
</comment>
<gene>
    <name evidence="1" type="ORF">GIB67_038067</name>
</gene>
<evidence type="ECO:0000313" key="2">
    <source>
        <dbReference type="Proteomes" id="UP000541444"/>
    </source>
</evidence>
<proteinExistence type="predicted"/>
<evidence type="ECO:0000313" key="1">
    <source>
        <dbReference type="EMBL" id="KAF6156075.1"/>
    </source>
</evidence>
<accession>A0A7J7MM92</accession>
<dbReference type="EMBL" id="JACGCM010001380">
    <property type="protein sequence ID" value="KAF6156075.1"/>
    <property type="molecule type" value="Genomic_DNA"/>
</dbReference>